<proteinExistence type="predicted"/>
<dbReference type="EMBL" id="OZ034825">
    <property type="protein sequence ID" value="CAL1680153.1"/>
    <property type="molecule type" value="Genomic_DNA"/>
</dbReference>
<protein>
    <submittedName>
        <fullName evidence="1">Uncharacterized protein</fullName>
    </submittedName>
</protein>
<dbReference type="AlphaFoldDB" id="A0AAV2NK34"/>
<reference evidence="1" key="1">
    <citation type="submission" date="2024-04" db="EMBL/GenBank/DDBJ databases">
        <authorList>
            <consortium name="Molecular Ecology Group"/>
        </authorList>
    </citation>
    <scope>NUCLEOTIDE SEQUENCE</scope>
</reference>
<dbReference type="Proteomes" id="UP001497644">
    <property type="component" value="Chromosome 2"/>
</dbReference>
<gene>
    <name evidence="1" type="ORF">LPLAT_LOCUS6225</name>
</gene>
<accession>A0AAV2NK34</accession>
<name>A0AAV2NK34_9HYME</name>
<organism evidence="1 2">
    <name type="scientific">Lasius platythorax</name>
    <dbReference type="NCBI Taxonomy" id="488582"/>
    <lineage>
        <taxon>Eukaryota</taxon>
        <taxon>Metazoa</taxon>
        <taxon>Ecdysozoa</taxon>
        <taxon>Arthropoda</taxon>
        <taxon>Hexapoda</taxon>
        <taxon>Insecta</taxon>
        <taxon>Pterygota</taxon>
        <taxon>Neoptera</taxon>
        <taxon>Endopterygota</taxon>
        <taxon>Hymenoptera</taxon>
        <taxon>Apocrita</taxon>
        <taxon>Aculeata</taxon>
        <taxon>Formicoidea</taxon>
        <taxon>Formicidae</taxon>
        <taxon>Formicinae</taxon>
        <taxon>Lasius</taxon>
        <taxon>Lasius</taxon>
    </lineage>
</organism>
<evidence type="ECO:0000313" key="1">
    <source>
        <dbReference type="EMBL" id="CAL1680153.1"/>
    </source>
</evidence>
<sequence length="107" mass="12066">MLAYLDGIEDVITARMSGKHEDANDGCNSEKKVESLQKEDESPISFMAIRNAAKNRICTARSLRFFGFLQFSNEKRMNNPSSAGFLPWCNNWGLIFGTREETGARIL</sequence>
<evidence type="ECO:0000313" key="2">
    <source>
        <dbReference type="Proteomes" id="UP001497644"/>
    </source>
</evidence>
<keyword evidence="2" id="KW-1185">Reference proteome</keyword>